<gene>
    <name evidence="3" type="ORF">NP493_157g04011</name>
</gene>
<reference evidence="3" key="1">
    <citation type="journal article" date="2023" name="Mol. Biol. Evol.">
        <title>Third-Generation Sequencing Reveals the Adaptive Role of the Epigenome in Three Deep-Sea Polychaetes.</title>
        <authorList>
            <person name="Perez M."/>
            <person name="Aroh O."/>
            <person name="Sun Y."/>
            <person name="Lan Y."/>
            <person name="Juniper S.K."/>
            <person name="Young C.R."/>
            <person name="Angers B."/>
            <person name="Qian P.Y."/>
        </authorList>
    </citation>
    <scope>NUCLEOTIDE SEQUENCE</scope>
    <source>
        <strain evidence="3">R07B-5</strain>
    </source>
</reference>
<dbReference type="SUPFAM" id="SSF47576">
    <property type="entry name" value="Calponin-homology domain, CH-domain"/>
    <property type="match status" value="1"/>
</dbReference>
<feature type="domain" description="Calponin-homology (CH)" evidence="2">
    <location>
        <begin position="6"/>
        <end position="111"/>
    </location>
</feature>
<keyword evidence="4" id="KW-1185">Reference proteome</keyword>
<dbReference type="InterPro" id="IPR036872">
    <property type="entry name" value="CH_dom_sf"/>
</dbReference>
<dbReference type="GO" id="GO:0051493">
    <property type="term" value="P:regulation of cytoskeleton organization"/>
    <property type="evidence" value="ECO:0007669"/>
    <property type="project" value="TreeGrafter"/>
</dbReference>
<dbReference type="AlphaFoldDB" id="A0AAD9P3X7"/>
<dbReference type="FunFam" id="1.10.418.10:FF:000059">
    <property type="entry name" value="RIKEN cDNA 6430531B16 gene"/>
    <property type="match status" value="1"/>
</dbReference>
<dbReference type="Proteomes" id="UP001209878">
    <property type="component" value="Unassembled WGS sequence"/>
</dbReference>
<dbReference type="PANTHER" id="PTHR12509">
    <property type="entry name" value="SPERMATOGENESIS-ASSOCIATED 4-RELATED"/>
    <property type="match status" value="1"/>
</dbReference>
<dbReference type="EMBL" id="JAODUO010000157">
    <property type="protein sequence ID" value="KAK2187687.1"/>
    <property type="molecule type" value="Genomic_DNA"/>
</dbReference>
<comment type="caution">
    <text evidence="3">The sequence shown here is derived from an EMBL/GenBank/DDBJ whole genome shotgun (WGS) entry which is preliminary data.</text>
</comment>
<protein>
    <recommendedName>
        <fullName evidence="2">Calponin-homology (CH) domain-containing protein</fullName>
    </recommendedName>
</protein>
<dbReference type="InterPro" id="IPR010441">
    <property type="entry name" value="CH_2"/>
</dbReference>
<dbReference type="Gene3D" id="1.10.418.10">
    <property type="entry name" value="Calponin-like domain"/>
    <property type="match status" value="1"/>
</dbReference>
<evidence type="ECO:0000259" key="2">
    <source>
        <dbReference type="PROSITE" id="PS50021"/>
    </source>
</evidence>
<organism evidence="3 4">
    <name type="scientific">Ridgeia piscesae</name>
    <name type="common">Tubeworm</name>
    <dbReference type="NCBI Taxonomy" id="27915"/>
    <lineage>
        <taxon>Eukaryota</taxon>
        <taxon>Metazoa</taxon>
        <taxon>Spiralia</taxon>
        <taxon>Lophotrochozoa</taxon>
        <taxon>Annelida</taxon>
        <taxon>Polychaeta</taxon>
        <taxon>Sedentaria</taxon>
        <taxon>Canalipalpata</taxon>
        <taxon>Sabellida</taxon>
        <taxon>Siboglinidae</taxon>
        <taxon>Ridgeia</taxon>
    </lineage>
</organism>
<dbReference type="InterPro" id="IPR052111">
    <property type="entry name" value="Spermatogenesis_Ciliary_MAP"/>
</dbReference>
<dbReference type="PANTHER" id="PTHR12509:SF9">
    <property type="entry name" value="SPERM FLAGELLAR PROTEIN 1 ISOFORM X1"/>
    <property type="match status" value="1"/>
</dbReference>
<feature type="coiled-coil region" evidence="1">
    <location>
        <begin position="187"/>
        <end position="242"/>
    </location>
</feature>
<evidence type="ECO:0000313" key="3">
    <source>
        <dbReference type="EMBL" id="KAK2187687.1"/>
    </source>
</evidence>
<dbReference type="InterPro" id="IPR001715">
    <property type="entry name" value="CH_dom"/>
</dbReference>
<proteinExistence type="predicted"/>
<dbReference type="GO" id="GO:0008017">
    <property type="term" value="F:microtubule binding"/>
    <property type="evidence" value="ECO:0007669"/>
    <property type="project" value="TreeGrafter"/>
</dbReference>
<evidence type="ECO:0000313" key="4">
    <source>
        <dbReference type="Proteomes" id="UP001209878"/>
    </source>
</evidence>
<dbReference type="Pfam" id="PF06294">
    <property type="entry name" value="CH_2"/>
    <property type="match status" value="1"/>
</dbReference>
<keyword evidence="1" id="KW-0175">Coiled coil</keyword>
<dbReference type="GO" id="GO:0005930">
    <property type="term" value="C:axoneme"/>
    <property type="evidence" value="ECO:0007669"/>
    <property type="project" value="TreeGrafter"/>
</dbReference>
<sequence length="245" mass="28619">MGDIGEDMLEDLYSWVDTIPLSRPKRDLKRDFADGVLVAEVVKHFCPRLVELHNYSPANCMDNKLRNWSLLNRKVFKKLEFEIADDVVKNIVESRPWAVEHFLMMLRRKIDRYVFEQKRTKHRPQDGTKNSEKPEVDQDMKGLIIIYDDMSNSPSCCRKDMGGDVEKVGDSYSQTSLKAAMVPKVLVEEKEQELLVKEETIQILQAKVRRLEHLVHLKDVRIDDLQVKLDQLEKQLKPAMKATKR</sequence>
<evidence type="ECO:0000256" key="1">
    <source>
        <dbReference type="SAM" id="Coils"/>
    </source>
</evidence>
<name>A0AAD9P3X7_RIDPI</name>
<dbReference type="PROSITE" id="PS50021">
    <property type="entry name" value="CH"/>
    <property type="match status" value="1"/>
</dbReference>
<accession>A0AAD9P3X7</accession>